<dbReference type="EMBL" id="CAFBLS010000203">
    <property type="protein sequence ID" value="CAB4882929.1"/>
    <property type="molecule type" value="Genomic_DNA"/>
</dbReference>
<dbReference type="NCBIfam" id="NF010707">
    <property type="entry name" value="PRK14109.1"/>
    <property type="match status" value="1"/>
</dbReference>
<keyword evidence="6" id="KW-0511">Multifunctional enzyme</keyword>
<organism evidence="9">
    <name type="scientific">freshwater metagenome</name>
    <dbReference type="NCBI Taxonomy" id="449393"/>
    <lineage>
        <taxon>unclassified sequences</taxon>
        <taxon>metagenomes</taxon>
        <taxon>ecological metagenomes</taxon>
    </lineage>
</organism>
<dbReference type="SUPFAM" id="SSF81593">
    <property type="entry name" value="Nucleotidyltransferase substrate binding subunit/domain"/>
    <property type="match status" value="2"/>
</dbReference>
<evidence type="ECO:0000256" key="3">
    <source>
        <dbReference type="ARBA" id="ARBA00022741"/>
    </source>
</evidence>
<dbReference type="InterPro" id="IPR005190">
    <property type="entry name" value="GlnE_rpt_dom"/>
</dbReference>
<dbReference type="InterPro" id="IPR023057">
    <property type="entry name" value="GlnE"/>
</dbReference>
<dbReference type="GO" id="GO:0008882">
    <property type="term" value="F:[glutamate-ammonia-ligase] adenylyltransferase activity"/>
    <property type="evidence" value="ECO:0007669"/>
    <property type="project" value="InterPro"/>
</dbReference>
<dbReference type="PANTHER" id="PTHR30621">
    <property type="entry name" value="GLUTAMINE SYNTHETASE ADENYLYLTRANSFERASE"/>
    <property type="match status" value="1"/>
</dbReference>
<name>A0A6J7ES37_9ZZZZ</name>
<evidence type="ECO:0000259" key="7">
    <source>
        <dbReference type="Pfam" id="PF03710"/>
    </source>
</evidence>
<evidence type="ECO:0000256" key="6">
    <source>
        <dbReference type="ARBA" id="ARBA00023268"/>
    </source>
</evidence>
<evidence type="ECO:0000256" key="1">
    <source>
        <dbReference type="ARBA" id="ARBA00022679"/>
    </source>
</evidence>
<dbReference type="CDD" id="cd05401">
    <property type="entry name" value="NT_GlnE_GlnD_like"/>
    <property type="match status" value="1"/>
</dbReference>
<dbReference type="Pfam" id="PF08335">
    <property type="entry name" value="GlnD_UR_UTase"/>
    <property type="match status" value="2"/>
</dbReference>
<keyword evidence="2" id="KW-0548">Nucleotidyltransferase</keyword>
<dbReference type="GO" id="GO:0005524">
    <property type="term" value="F:ATP binding"/>
    <property type="evidence" value="ECO:0007669"/>
    <property type="project" value="UniProtKB-KW"/>
</dbReference>
<feature type="domain" description="Glutamate-ammonia ligase adenylyltransferase repeated" evidence="7">
    <location>
        <begin position="265"/>
        <end position="500"/>
    </location>
</feature>
<dbReference type="Pfam" id="PF03710">
    <property type="entry name" value="GlnE"/>
    <property type="match status" value="1"/>
</dbReference>
<feature type="domain" description="PII-uridylyltransferase/Glutamine-synthetase adenylyltransferase" evidence="8">
    <location>
        <begin position="541"/>
        <end position="665"/>
    </location>
</feature>
<gene>
    <name evidence="9" type="ORF">UFOPK3402_01479</name>
</gene>
<keyword evidence="1" id="KW-0808">Transferase</keyword>
<accession>A0A6J7ES37</accession>
<evidence type="ECO:0000256" key="5">
    <source>
        <dbReference type="ARBA" id="ARBA00022842"/>
    </source>
</evidence>
<keyword evidence="4" id="KW-0067">ATP-binding</keyword>
<dbReference type="Gene3D" id="1.20.120.1510">
    <property type="match status" value="1"/>
</dbReference>
<dbReference type="InterPro" id="IPR013546">
    <property type="entry name" value="PII_UdlTrfase/GS_AdlTrfase"/>
</dbReference>
<dbReference type="Gene3D" id="3.30.460.10">
    <property type="entry name" value="Beta Polymerase, domain 2"/>
    <property type="match status" value="1"/>
</dbReference>
<dbReference type="GO" id="GO:0000820">
    <property type="term" value="P:regulation of glutamine family amino acid metabolic process"/>
    <property type="evidence" value="ECO:0007669"/>
    <property type="project" value="TreeGrafter"/>
</dbReference>
<dbReference type="Gene3D" id="1.20.120.330">
    <property type="entry name" value="Nucleotidyltransferases domain 2"/>
    <property type="match status" value="2"/>
</dbReference>
<keyword evidence="5" id="KW-0460">Magnesium</keyword>
<dbReference type="GO" id="GO:0005829">
    <property type="term" value="C:cytosol"/>
    <property type="evidence" value="ECO:0007669"/>
    <property type="project" value="TreeGrafter"/>
</dbReference>
<dbReference type="InterPro" id="IPR043519">
    <property type="entry name" value="NT_sf"/>
</dbReference>
<dbReference type="AlphaFoldDB" id="A0A6J7ES37"/>
<evidence type="ECO:0000256" key="2">
    <source>
        <dbReference type="ARBA" id="ARBA00022695"/>
    </source>
</evidence>
<dbReference type="PANTHER" id="PTHR30621:SF0">
    <property type="entry name" value="BIFUNCTIONAL GLUTAMINE SYNTHETASE ADENYLYLTRANSFERASE_ADENYLYL-REMOVING ENZYME"/>
    <property type="match status" value="1"/>
</dbReference>
<protein>
    <submittedName>
        <fullName evidence="9">Unannotated protein</fullName>
    </submittedName>
</protein>
<keyword evidence="3" id="KW-0547">Nucleotide-binding</keyword>
<evidence type="ECO:0000259" key="8">
    <source>
        <dbReference type="Pfam" id="PF08335"/>
    </source>
</evidence>
<proteinExistence type="predicted"/>
<evidence type="ECO:0000256" key="4">
    <source>
        <dbReference type="ARBA" id="ARBA00022840"/>
    </source>
</evidence>
<evidence type="ECO:0000313" key="9">
    <source>
        <dbReference type="EMBL" id="CAB4882929.1"/>
    </source>
</evidence>
<feature type="domain" description="PII-uridylyltransferase/Glutamine-synthetase adenylyltransferase" evidence="8">
    <location>
        <begin position="20"/>
        <end position="160"/>
    </location>
</feature>
<sequence length="675" mass="73997">MAPFVWGAADHPGFVTDVQAMRRRVEENVSARLGDRELKLGPGGLRDVEFSVQLLQLVHGRSDVMLRSPTTLVALESLATWGYVGRDDASTLAAAYRFLRTLEHRIQLHRLRRTHTMPDNDEDVRRLGRSLGFRAEPVVELVTEWRRHAREVRRIHEKLFYRPLLQAVARLDAGEARLTPEAAEQRLEALGYADPASALRHLQALTSGVSRRAAIQRTLLPVLLGWFADAPDPDAGLLGFRRVSDALGSTHWYLRLLRDESAAAERMAQVLASSRYATDLLLTAPESVAMLADDNELQPRSLAMLLVEANAAISRQADPQAAVAAVRSLRRRELFRTAVAELLHLATGDQAGVSLSDVAKVTMAAALKVSIGVVEDATGGPLPMRLTIIGMGRFGGHELGFGSDVDVMFVYDPLPGADERGANSAAFAVANELRTLLMAPSQDPPLDVDADLRPEGKQGPLVRSLDSYAAYYERWSSGWESQALLRAAYAAGDEDLAADFIALIDPLRYPPGGIGEEQVREIRRIKARMESERLPRGADPALHTKLGRGGLSDVEWVVQVLQLQHASALPRMRTTQTLEALAVAEEAGLLAAADAEALRAAWRLATGVRNATMLVRGRASDMVPTDLRDLAGVAHVLGYRPGQSGRLLEDYRRVTRRARQVVERVFYGNEDPDAA</sequence>
<dbReference type="SUPFAM" id="SSF81301">
    <property type="entry name" value="Nucleotidyltransferase"/>
    <property type="match status" value="1"/>
</dbReference>
<reference evidence="9" key="1">
    <citation type="submission" date="2020-05" db="EMBL/GenBank/DDBJ databases">
        <authorList>
            <person name="Chiriac C."/>
            <person name="Salcher M."/>
            <person name="Ghai R."/>
            <person name="Kavagutti S V."/>
        </authorList>
    </citation>
    <scope>NUCLEOTIDE SEQUENCE</scope>
</reference>